<keyword evidence="1" id="KW-0614">Plasmid</keyword>
<dbReference type="KEGG" id="acm:AciX9_4021"/>
<dbReference type="AlphaFoldDB" id="E8X5T3"/>
<reference evidence="2" key="1">
    <citation type="submission" date="2011-01" db="EMBL/GenBank/DDBJ databases">
        <title>Complete sequence of plasmid1 of Acidobacterium sp. MP5ACTX9.</title>
        <authorList>
            <consortium name="US DOE Joint Genome Institute"/>
            <person name="Lucas S."/>
            <person name="Copeland A."/>
            <person name="Lapidus A."/>
            <person name="Cheng J.-F."/>
            <person name="Goodwin L."/>
            <person name="Pitluck S."/>
            <person name="Teshima H."/>
            <person name="Detter J.C."/>
            <person name="Han C."/>
            <person name="Tapia R."/>
            <person name="Land M."/>
            <person name="Hauser L."/>
            <person name="Kyrpides N."/>
            <person name="Ivanova N."/>
            <person name="Ovchinnikova G."/>
            <person name="Pagani I."/>
            <person name="Rawat S.R."/>
            <person name="Mannisto M."/>
            <person name="Haggblom M.M."/>
            <person name="Woyke T."/>
        </authorList>
    </citation>
    <scope>NUCLEOTIDE SEQUENCE [LARGE SCALE GENOMIC DNA]</scope>
    <source>
        <strain evidence="2">MP5ACTX9</strain>
        <plasmid evidence="2">Plasmid pACIX901</plasmid>
    </source>
</reference>
<dbReference type="Gene3D" id="3.40.50.1240">
    <property type="entry name" value="Phosphoglycerate mutase-like"/>
    <property type="match status" value="1"/>
</dbReference>
<protein>
    <submittedName>
        <fullName evidence="1">Phosphoglycerate mutase</fullName>
    </submittedName>
</protein>
<dbReference type="Proteomes" id="UP000000343">
    <property type="component" value="Plasmid pACIX901"/>
</dbReference>
<dbReference type="SUPFAM" id="SSF53254">
    <property type="entry name" value="Phosphoglycerate mutase-like"/>
    <property type="match status" value="1"/>
</dbReference>
<organism evidence="2">
    <name type="scientific">Granulicella tundricola (strain ATCC BAA-1859 / DSM 23138 / MP5ACTX9)</name>
    <dbReference type="NCBI Taxonomy" id="1198114"/>
    <lineage>
        <taxon>Bacteria</taxon>
        <taxon>Pseudomonadati</taxon>
        <taxon>Acidobacteriota</taxon>
        <taxon>Terriglobia</taxon>
        <taxon>Terriglobales</taxon>
        <taxon>Acidobacteriaceae</taxon>
        <taxon>Granulicella</taxon>
    </lineage>
</organism>
<dbReference type="Pfam" id="PF00300">
    <property type="entry name" value="His_Phos_1"/>
    <property type="match status" value="1"/>
</dbReference>
<dbReference type="HOGENOM" id="CLU_033323_6_0_0"/>
<name>E8X5T3_GRATM</name>
<sequence length="194" mass="20402">MTSRVTFISHGATAAVRAASFPLDEGLESGEGSRIAGLGWNGPRAQDVLMGPEVRVRMTAEGLGLTGVVDGGLRDFDYGDWRGLGLGEVEGRDPEGLMGWLTDVEARPHGGESVAGVIERTARWMEGRTAAGHTVAMTCPGVIKSAVVLAMGAPAAAFWRVDVAPLSLTDLRWNGRVWTVRCVSCAINSAAVLL</sequence>
<dbReference type="EMBL" id="CP002481">
    <property type="protein sequence ID" value="ADW70817.1"/>
    <property type="molecule type" value="Genomic_DNA"/>
</dbReference>
<dbReference type="InterPro" id="IPR013078">
    <property type="entry name" value="His_Pase_superF_clade-1"/>
</dbReference>
<proteinExistence type="predicted"/>
<accession>E8X5T3</accession>
<gene>
    <name evidence="1" type="ordered locus">AciX9_4021</name>
</gene>
<dbReference type="OrthoDB" id="7502553at2"/>
<evidence type="ECO:0000313" key="1">
    <source>
        <dbReference type="EMBL" id="ADW70817.1"/>
    </source>
</evidence>
<keyword evidence="2" id="KW-1185">Reference proteome</keyword>
<geneLocation type="plasmid" evidence="1 2">
    <name>pACIX901</name>
</geneLocation>
<dbReference type="InterPro" id="IPR029033">
    <property type="entry name" value="His_PPase_superfam"/>
</dbReference>
<evidence type="ECO:0000313" key="2">
    <source>
        <dbReference type="Proteomes" id="UP000000343"/>
    </source>
</evidence>